<feature type="region of interest" description="Disordered" evidence="9">
    <location>
        <begin position="17"/>
        <end position="72"/>
    </location>
</feature>
<gene>
    <name evidence="12" type="primary">DMRT3</name>
</gene>
<feature type="region of interest" description="Disordered" evidence="9">
    <location>
        <begin position="579"/>
        <end position="610"/>
    </location>
</feature>
<feature type="DNA-binding region" description="DM" evidence="8">
    <location>
        <begin position="74"/>
        <end position="121"/>
    </location>
</feature>
<dbReference type="GO" id="GO:0000981">
    <property type="term" value="F:DNA-binding transcription factor activity, RNA polymerase II-specific"/>
    <property type="evidence" value="ECO:0007669"/>
    <property type="project" value="TreeGrafter"/>
</dbReference>
<dbReference type="InterPro" id="IPR005173">
    <property type="entry name" value="DMA"/>
</dbReference>
<sequence length="610" mass="62969">MMNAYGAPYVYVPAAASGSHHHHHGHHHGHHHHHQQQQQHGHPTHGGGQHPQQQQQPPPSGSAQRPPLQRTPKCARCRNHGVLSWLKGHKRYCRFKDCACDKCILIVERQRVMAAQVALRRQQASESPSRLLPEGGYRPIAGDLYAAIGVGASQTPQAQHQQQETPGAGGVGGTRGAGGGDHNSEGSAEERDSKSDVECGGERADDFDRKSDDSNSSDGGDELVSRKGSRHSPVPLALHGTARALSLPCAGDGFASADESSDVSESKGPGTPSGPKERSASAETPCVGEGRTAAASISETLLQQHHHHHQQQQFALGSLLGTSAPSKTNRPPMELLTKIFPGHKPAVLELILKGCGGDLVSAIEVLLSSQSAGTHAAHAVLYDMRRARDDAAAAVAAADGKAAFALPNDRGALAGYPALFSGWSMGSAFRAPSSFRLQPAAVARGGGGGGGGASGGGGLLGSVGVGASPAHLAVSLQPPPLQQSQQQQQQQLRYPLPPAVFRPALSAASLAPFGASGADVALWGSVSLAAAQSHHLRGPYATVGGALGPGGPGALMRGYPFLGGGQSGAAECLRLTLREQDSPDDASADGRPSPPNNDSAVFLRSMSPSE</sequence>
<feature type="compositionally biased region" description="Basic and acidic residues" evidence="9">
    <location>
        <begin position="182"/>
        <end position="213"/>
    </location>
</feature>
<proteinExistence type="inferred from homology"/>
<keyword evidence="2 8" id="KW-0479">Metal-binding</keyword>
<keyword evidence="11" id="KW-1185">Reference proteome</keyword>
<dbReference type="InterPro" id="IPR009060">
    <property type="entry name" value="UBA-like_sf"/>
</dbReference>
<organism evidence="11 12">
    <name type="scientific">Petromyzon marinus</name>
    <name type="common">Sea lamprey</name>
    <dbReference type="NCBI Taxonomy" id="7757"/>
    <lineage>
        <taxon>Eukaryota</taxon>
        <taxon>Metazoa</taxon>
        <taxon>Chordata</taxon>
        <taxon>Craniata</taxon>
        <taxon>Vertebrata</taxon>
        <taxon>Cyclostomata</taxon>
        <taxon>Hyperoartia</taxon>
        <taxon>Petromyzontiformes</taxon>
        <taxon>Petromyzontidae</taxon>
        <taxon>Petromyzon</taxon>
    </lineage>
</organism>
<dbReference type="FunFam" id="4.10.1040.10:FF:000001">
    <property type="entry name" value="doublesex- and mab-3-related transcription factor 1"/>
    <property type="match status" value="1"/>
</dbReference>
<dbReference type="PANTHER" id="PTHR12322:SF120">
    <property type="entry name" value="DOUBLESEX- AND MAB-3-RELATED TRANSCRIPTION FACTOR 3"/>
    <property type="match status" value="1"/>
</dbReference>
<name>A0AAJ7TPD3_PETMA</name>
<evidence type="ECO:0000256" key="2">
    <source>
        <dbReference type="ARBA" id="ARBA00022723"/>
    </source>
</evidence>
<dbReference type="KEGG" id="pmrn:116948762"/>
<dbReference type="GO" id="GO:0007548">
    <property type="term" value="P:sex differentiation"/>
    <property type="evidence" value="ECO:0007669"/>
    <property type="project" value="TreeGrafter"/>
</dbReference>
<evidence type="ECO:0000256" key="1">
    <source>
        <dbReference type="ARBA" id="ARBA00006834"/>
    </source>
</evidence>
<dbReference type="PROSITE" id="PS40000">
    <property type="entry name" value="DM_1"/>
    <property type="match status" value="1"/>
</dbReference>
<dbReference type="SMART" id="SM00301">
    <property type="entry name" value="DM"/>
    <property type="match status" value="1"/>
</dbReference>
<feature type="compositionally biased region" description="Basic residues" evidence="9">
    <location>
        <begin position="19"/>
        <end position="35"/>
    </location>
</feature>
<dbReference type="Pfam" id="PF03474">
    <property type="entry name" value="DMA"/>
    <property type="match status" value="1"/>
</dbReference>
<dbReference type="PANTHER" id="PTHR12322">
    <property type="entry name" value="DOUBLESEX AND MAB-3 RELATED TRANSCRIPTION FACTOR DMRT"/>
    <property type="match status" value="1"/>
</dbReference>
<dbReference type="AlphaFoldDB" id="A0AAJ7TPD3"/>
<comment type="similarity">
    <text evidence="1">Belongs to the DMRT family.</text>
</comment>
<evidence type="ECO:0000256" key="6">
    <source>
        <dbReference type="ARBA" id="ARBA00023163"/>
    </source>
</evidence>
<evidence type="ECO:0000256" key="5">
    <source>
        <dbReference type="ARBA" id="ARBA00023125"/>
    </source>
</evidence>
<evidence type="ECO:0000313" key="12">
    <source>
        <dbReference type="RefSeq" id="XP_032821698.1"/>
    </source>
</evidence>
<evidence type="ECO:0000256" key="7">
    <source>
        <dbReference type="ARBA" id="ARBA00023242"/>
    </source>
</evidence>
<dbReference type="Pfam" id="PF00751">
    <property type="entry name" value="DM"/>
    <property type="match status" value="1"/>
</dbReference>
<feature type="compositionally biased region" description="Gly residues" evidence="9">
    <location>
        <begin position="167"/>
        <end position="181"/>
    </location>
</feature>
<comment type="subcellular location">
    <subcellularLocation>
        <location evidence="8">Nucleus</location>
    </subcellularLocation>
</comment>
<feature type="region of interest" description="Disordered" evidence="9">
    <location>
        <begin position="254"/>
        <end position="291"/>
    </location>
</feature>
<dbReference type="Gene3D" id="4.10.1040.10">
    <property type="entry name" value="DM DNA-binding domain"/>
    <property type="match status" value="1"/>
</dbReference>
<dbReference type="SUPFAM" id="SSF46934">
    <property type="entry name" value="UBA-like"/>
    <property type="match status" value="1"/>
</dbReference>
<evidence type="ECO:0000313" key="11">
    <source>
        <dbReference type="Proteomes" id="UP001318040"/>
    </source>
</evidence>
<dbReference type="SUPFAM" id="SSF82927">
    <property type="entry name" value="Cysteine-rich DNA binding domain, (DM domain)"/>
    <property type="match status" value="1"/>
</dbReference>
<evidence type="ECO:0000256" key="9">
    <source>
        <dbReference type="SAM" id="MobiDB-lite"/>
    </source>
</evidence>
<keyword evidence="5 8" id="KW-0238">DNA-binding</keyword>
<evidence type="ECO:0000259" key="10">
    <source>
        <dbReference type="PROSITE" id="PS50809"/>
    </source>
</evidence>
<dbReference type="GO" id="GO:0000978">
    <property type="term" value="F:RNA polymerase II cis-regulatory region sequence-specific DNA binding"/>
    <property type="evidence" value="ECO:0007669"/>
    <property type="project" value="TreeGrafter"/>
</dbReference>
<keyword evidence="6" id="KW-0804">Transcription</keyword>
<feature type="domain" description="DM" evidence="10">
    <location>
        <begin position="74"/>
        <end position="121"/>
    </location>
</feature>
<keyword evidence="7 8" id="KW-0539">Nucleus</keyword>
<feature type="region of interest" description="Disordered" evidence="9">
    <location>
        <begin position="153"/>
        <end position="234"/>
    </location>
</feature>
<reference evidence="12" key="1">
    <citation type="submission" date="2025-08" db="UniProtKB">
        <authorList>
            <consortium name="RefSeq"/>
        </authorList>
    </citation>
    <scope>IDENTIFICATION</scope>
    <source>
        <tissue evidence="12">Sperm</tissue>
    </source>
</reference>
<keyword evidence="4" id="KW-0805">Transcription regulation</keyword>
<protein>
    <submittedName>
        <fullName evidence="12">Doublesex- and mab-3-related transcription factor 3</fullName>
    </submittedName>
</protein>
<accession>A0AAJ7TPD3</accession>
<evidence type="ECO:0000256" key="3">
    <source>
        <dbReference type="ARBA" id="ARBA00022833"/>
    </source>
</evidence>
<dbReference type="PROSITE" id="PS50809">
    <property type="entry name" value="DM_2"/>
    <property type="match status" value="1"/>
</dbReference>
<dbReference type="GO" id="GO:0005634">
    <property type="term" value="C:nucleus"/>
    <property type="evidence" value="ECO:0007669"/>
    <property type="project" value="UniProtKB-SubCell"/>
</dbReference>
<dbReference type="Proteomes" id="UP001318040">
    <property type="component" value="Chromosome 35"/>
</dbReference>
<dbReference type="InterPro" id="IPR026607">
    <property type="entry name" value="DMRT"/>
</dbReference>
<dbReference type="RefSeq" id="XP_032821698.1">
    <property type="nucleotide sequence ID" value="XM_032965807.1"/>
</dbReference>
<dbReference type="InterPro" id="IPR001275">
    <property type="entry name" value="DM_DNA-bd"/>
</dbReference>
<dbReference type="GO" id="GO:0046872">
    <property type="term" value="F:metal ion binding"/>
    <property type="evidence" value="ECO:0007669"/>
    <property type="project" value="UniProtKB-KW"/>
</dbReference>
<evidence type="ECO:0000256" key="8">
    <source>
        <dbReference type="PROSITE-ProRule" id="PRU00070"/>
    </source>
</evidence>
<evidence type="ECO:0000256" key="4">
    <source>
        <dbReference type="ARBA" id="ARBA00023015"/>
    </source>
</evidence>
<keyword evidence="3 8" id="KW-0862">Zinc</keyword>
<dbReference type="InterPro" id="IPR036407">
    <property type="entry name" value="DM_DNA-bd_sf"/>
</dbReference>
<feature type="compositionally biased region" description="Low complexity" evidence="9">
    <location>
        <begin position="154"/>
        <end position="163"/>
    </location>
</feature>